<comment type="subcellular location">
    <subcellularLocation>
        <location evidence="1">Membrane</location>
        <topology evidence="1">Multi-pass membrane protein</topology>
    </subcellularLocation>
</comment>
<sequence length="176" mass="19118">MDSAIWAILGGVLLLAEFGFPEFILVFFGLGALLNALVIALAPHLQGAYHLQIILWAATSCLSLLALRRYLSAWFCGTPGNPPPTPFEDDLGASAETIEPITPEEPGRIRFRGTSWQAISAGETIPRGTTVTILGRDNVTYLVTPEKITPEQKEEPEHPETDPSSSAREGRDHPLT</sequence>
<dbReference type="AlphaFoldDB" id="A0A2S4K0P6"/>
<feature type="transmembrane region" description="Helical" evidence="6">
    <location>
        <begin position="48"/>
        <end position="67"/>
    </location>
</feature>
<evidence type="ECO:0000256" key="2">
    <source>
        <dbReference type="ARBA" id="ARBA00022692"/>
    </source>
</evidence>
<gene>
    <name evidence="8" type="ORF">AU468_01275</name>
</gene>
<dbReference type="InterPro" id="IPR052165">
    <property type="entry name" value="Membrane_assoc_protease"/>
</dbReference>
<dbReference type="InterPro" id="IPR002810">
    <property type="entry name" value="NfeD-like_C"/>
</dbReference>
<evidence type="ECO:0000256" key="6">
    <source>
        <dbReference type="SAM" id="Phobius"/>
    </source>
</evidence>
<feature type="transmembrane region" description="Helical" evidence="6">
    <location>
        <begin position="23"/>
        <end position="42"/>
    </location>
</feature>
<protein>
    <recommendedName>
        <fullName evidence="7">NfeD-like C-terminal domain-containing protein</fullName>
    </recommendedName>
</protein>
<dbReference type="PANTHER" id="PTHR33507">
    <property type="entry name" value="INNER MEMBRANE PROTEIN YBBJ"/>
    <property type="match status" value="1"/>
</dbReference>
<organism evidence="8 9">
    <name type="scientific">Alkalispirochaeta sphaeroplastigenens</name>
    <dbReference type="NCBI Taxonomy" id="1187066"/>
    <lineage>
        <taxon>Bacteria</taxon>
        <taxon>Pseudomonadati</taxon>
        <taxon>Spirochaetota</taxon>
        <taxon>Spirochaetia</taxon>
        <taxon>Spirochaetales</taxon>
        <taxon>Spirochaetaceae</taxon>
        <taxon>Alkalispirochaeta</taxon>
    </lineage>
</organism>
<evidence type="ECO:0000256" key="3">
    <source>
        <dbReference type="ARBA" id="ARBA00022989"/>
    </source>
</evidence>
<dbReference type="Proteomes" id="UP000237350">
    <property type="component" value="Unassembled WGS sequence"/>
</dbReference>
<evidence type="ECO:0000256" key="1">
    <source>
        <dbReference type="ARBA" id="ARBA00004141"/>
    </source>
</evidence>
<dbReference type="RefSeq" id="WP_018526980.1">
    <property type="nucleotide sequence ID" value="NZ_LPWH01000003.1"/>
</dbReference>
<evidence type="ECO:0000313" key="9">
    <source>
        <dbReference type="Proteomes" id="UP000237350"/>
    </source>
</evidence>
<evidence type="ECO:0000256" key="4">
    <source>
        <dbReference type="ARBA" id="ARBA00023136"/>
    </source>
</evidence>
<comment type="caution">
    <text evidence="8">The sequence shown here is derived from an EMBL/GenBank/DDBJ whole genome shotgun (WGS) entry which is preliminary data.</text>
</comment>
<feature type="compositionally biased region" description="Basic and acidic residues" evidence="5">
    <location>
        <begin position="148"/>
        <end position="161"/>
    </location>
</feature>
<evidence type="ECO:0000256" key="5">
    <source>
        <dbReference type="SAM" id="MobiDB-lite"/>
    </source>
</evidence>
<dbReference type="Pfam" id="PF01957">
    <property type="entry name" value="NfeD"/>
    <property type="match status" value="1"/>
</dbReference>
<dbReference type="GO" id="GO:0005886">
    <property type="term" value="C:plasma membrane"/>
    <property type="evidence" value="ECO:0007669"/>
    <property type="project" value="TreeGrafter"/>
</dbReference>
<evidence type="ECO:0000313" key="8">
    <source>
        <dbReference type="EMBL" id="POR05340.1"/>
    </source>
</evidence>
<reference evidence="9" key="1">
    <citation type="submission" date="2015-12" db="EMBL/GenBank/DDBJ databases">
        <authorList>
            <person name="Lodha T.D."/>
            <person name="Chintalapati S."/>
            <person name="Chintalapati V.R."/>
            <person name="Sravanthi T."/>
        </authorList>
    </citation>
    <scope>NUCLEOTIDE SEQUENCE [LARGE SCALE GENOMIC DNA]</scope>
    <source>
        <strain evidence="9">JC133</strain>
    </source>
</reference>
<feature type="region of interest" description="Disordered" evidence="5">
    <location>
        <begin position="145"/>
        <end position="176"/>
    </location>
</feature>
<dbReference type="OrthoDB" id="338089at2"/>
<feature type="domain" description="NfeD-like C-terminal" evidence="7">
    <location>
        <begin position="88"/>
        <end position="145"/>
    </location>
</feature>
<proteinExistence type="predicted"/>
<evidence type="ECO:0000259" key="7">
    <source>
        <dbReference type="Pfam" id="PF01957"/>
    </source>
</evidence>
<dbReference type="Gene3D" id="2.40.50.140">
    <property type="entry name" value="Nucleic acid-binding proteins"/>
    <property type="match status" value="1"/>
</dbReference>
<dbReference type="InterPro" id="IPR012340">
    <property type="entry name" value="NA-bd_OB-fold"/>
</dbReference>
<dbReference type="EMBL" id="LPWH01000003">
    <property type="protein sequence ID" value="POR05340.1"/>
    <property type="molecule type" value="Genomic_DNA"/>
</dbReference>
<keyword evidence="4 6" id="KW-0472">Membrane</keyword>
<name>A0A2S4K0P6_9SPIO</name>
<keyword evidence="2 6" id="KW-0812">Transmembrane</keyword>
<keyword evidence="9" id="KW-1185">Reference proteome</keyword>
<accession>A0A2S4K0P6</accession>
<keyword evidence="3 6" id="KW-1133">Transmembrane helix</keyword>
<dbReference type="PANTHER" id="PTHR33507:SF3">
    <property type="entry name" value="INNER MEMBRANE PROTEIN YBBJ"/>
    <property type="match status" value="1"/>
</dbReference>